<feature type="region of interest" description="Disordered" evidence="1">
    <location>
        <begin position="190"/>
        <end position="211"/>
    </location>
</feature>
<feature type="region of interest" description="Disordered" evidence="1">
    <location>
        <begin position="16"/>
        <end position="52"/>
    </location>
</feature>
<comment type="caution">
    <text evidence="2">The sequence shown here is derived from an EMBL/GenBank/DDBJ whole genome shotgun (WGS) entry which is preliminary data.</text>
</comment>
<dbReference type="Proteomes" id="UP000299102">
    <property type="component" value="Unassembled WGS sequence"/>
</dbReference>
<dbReference type="EMBL" id="BGZK01000636">
    <property type="protein sequence ID" value="GBP53898.1"/>
    <property type="molecule type" value="Genomic_DNA"/>
</dbReference>
<gene>
    <name evidence="2" type="ORF">EVAR_96576_1</name>
</gene>
<evidence type="ECO:0000313" key="3">
    <source>
        <dbReference type="Proteomes" id="UP000299102"/>
    </source>
</evidence>
<reference evidence="2 3" key="1">
    <citation type="journal article" date="2019" name="Commun. Biol.">
        <title>The bagworm genome reveals a unique fibroin gene that provides high tensile strength.</title>
        <authorList>
            <person name="Kono N."/>
            <person name="Nakamura H."/>
            <person name="Ohtoshi R."/>
            <person name="Tomita M."/>
            <person name="Numata K."/>
            <person name="Arakawa K."/>
        </authorList>
    </citation>
    <scope>NUCLEOTIDE SEQUENCE [LARGE SCALE GENOMIC DNA]</scope>
</reference>
<feature type="compositionally biased region" description="Basic residues" evidence="1">
    <location>
        <begin position="200"/>
        <end position="211"/>
    </location>
</feature>
<evidence type="ECO:0000313" key="2">
    <source>
        <dbReference type="EMBL" id="GBP53898.1"/>
    </source>
</evidence>
<organism evidence="2 3">
    <name type="scientific">Eumeta variegata</name>
    <name type="common">Bagworm moth</name>
    <name type="synonym">Eumeta japonica</name>
    <dbReference type="NCBI Taxonomy" id="151549"/>
    <lineage>
        <taxon>Eukaryota</taxon>
        <taxon>Metazoa</taxon>
        <taxon>Ecdysozoa</taxon>
        <taxon>Arthropoda</taxon>
        <taxon>Hexapoda</taxon>
        <taxon>Insecta</taxon>
        <taxon>Pterygota</taxon>
        <taxon>Neoptera</taxon>
        <taxon>Endopterygota</taxon>
        <taxon>Lepidoptera</taxon>
        <taxon>Glossata</taxon>
        <taxon>Ditrysia</taxon>
        <taxon>Tineoidea</taxon>
        <taxon>Psychidae</taxon>
        <taxon>Oiketicinae</taxon>
        <taxon>Eumeta</taxon>
    </lineage>
</organism>
<keyword evidence="3" id="KW-1185">Reference proteome</keyword>
<proteinExistence type="predicted"/>
<accession>A0A4C1WR82</accession>
<evidence type="ECO:0000256" key="1">
    <source>
        <dbReference type="SAM" id="MobiDB-lite"/>
    </source>
</evidence>
<name>A0A4C1WR82_EUMVA</name>
<sequence>MRELGRRTIPVTLGLDKPKLGEYTPRARATPRSLRGGRGRADTEPKTNSCSLRKKRTDGRHYFIEYTFLNRFEKSNTTTGDIILRRHDCPPGLLLARRGGTLLLSRPLPTCRQVEGLKHENRVGSLTYQRCIRRWAATPAWPRCARCPPACASTPGTPARTETRARALFDRRTRRFISVERSESLLNLSSCNTSNDRGERRRRREGRRTLA</sequence>
<protein>
    <submittedName>
        <fullName evidence="2">Uncharacterized protein</fullName>
    </submittedName>
</protein>
<dbReference type="AlphaFoldDB" id="A0A4C1WR82"/>